<evidence type="ECO:0000313" key="11">
    <source>
        <dbReference type="EMBL" id="KAA1071051.1"/>
    </source>
</evidence>
<feature type="compositionally biased region" description="Acidic residues" evidence="10">
    <location>
        <begin position="88"/>
        <end position="108"/>
    </location>
</feature>
<feature type="compositionally biased region" description="Basic and acidic residues" evidence="10">
    <location>
        <begin position="397"/>
        <end position="412"/>
    </location>
</feature>
<feature type="compositionally biased region" description="Basic and acidic residues" evidence="10">
    <location>
        <begin position="109"/>
        <end position="124"/>
    </location>
</feature>
<dbReference type="PANTHER" id="PTHR14614:SF39">
    <property type="entry name" value="HISTIDINE PROTEIN METHYLTRANSFERASE 1 HOMOLOG"/>
    <property type="match status" value="1"/>
</dbReference>
<evidence type="ECO:0000313" key="12">
    <source>
        <dbReference type="Proteomes" id="UP000325313"/>
    </source>
</evidence>
<evidence type="ECO:0000256" key="9">
    <source>
        <dbReference type="ARBA" id="ARBA00038126"/>
    </source>
</evidence>
<evidence type="ECO:0000256" key="4">
    <source>
        <dbReference type="ARBA" id="ARBA00022490"/>
    </source>
</evidence>
<protein>
    <recommendedName>
        <fullName evidence="3">protein-histidine N-methyltransferase</fullName>
        <ecNumber evidence="3">2.1.1.85</ecNumber>
    </recommendedName>
</protein>
<evidence type="ECO:0000256" key="2">
    <source>
        <dbReference type="ARBA" id="ARBA00004496"/>
    </source>
</evidence>
<sequence length="511" mass="57856">MFKFEFDLDDLTDETNQQPKETQPSQAEDIQTIKDDRAQDPCVVIPFKELIDRLPPFISYSNLKINDSLSIYKRELYDAKYQTIVNLAEEEEEREEEEQDREEQEGGEEEGKKNGEEEKTRQKTLESLQSSSDLIPGVYEGGFKTWECSLDLATHLDPIVERLKTLFSKQEEEDHPDRKTIPDENRNQSEDILPYRILEIGCGTAVPTVSLCFKLFAFLLARNRAPQLESSFDRQHDLESPILEILLQDFNADVLKLLTFPNILLAFYRASMMTSKLEQADVAEEREENGNWTKERMDSSEETEEDLEITDELKTDFELFLRENRIRLTLIYGPWSTFELPGALSSNLTLSVPGNSGKQRRKGCEVIMSSETLYSTGSLPDLINVLLSSKITNLHPQTDDDPQRLEEGKESDSTTILIASKSVYFGVGGGTHSFVDLVENTHKGAVEFVGLDHHSGPTSSGISRVLMDPRPKSRDSGTIRSANLQHKSLAYRQALAGARSASHKVRPPVTQ</sequence>
<keyword evidence="6" id="KW-0808">Transferase</keyword>
<feature type="region of interest" description="Disordered" evidence="10">
    <location>
        <begin position="88"/>
        <end position="127"/>
    </location>
</feature>
<evidence type="ECO:0000256" key="3">
    <source>
        <dbReference type="ARBA" id="ARBA00012533"/>
    </source>
</evidence>
<keyword evidence="8" id="KW-0539">Nucleus</keyword>
<comment type="caution">
    <text evidence="11">The sequence shown here is derived from an EMBL/GenBank/DDBJ whole genome shotgun (WGS) entry which is preliminary data.</text>
</comment>
<evidence type="ECO:0000256" key="6">
    <source>
        <dbReference type="ARBA" id="ARBA00022679"/>
    </source>
</evidence>
<comment type="subcellular location">
    <subcellularLocation>
        <location evidence="2">Cytoplasm</location>
    </subcellularLocation>
    <subcellularLocation>
        <location evidence="1">Nucleus</location>
    </subcellularLocation>
</comment>
<accession>A0A5B0M3G2</accession>
<evidence type="ECO:0000256" key="10">
    <source>
        <dbReference type="SAM" id="MobiDB-lite"/>
    </source>
</evidence>
<dbReference type="EC" id="2.1.1.85" evidence="3"/>
<evidence type="ECO:0000256" key="8">
    <source>
        <dbReference type="ARBA" id="ARBA00023242"/>
    </source>
</evidence>
<feature type="region of interest" description="Disordered" evidence="10">
    <location>
        <begin position="456"/>
        <end position="478"/>
    </location>
</feature>
<evidence type="ECO:0000256" key="7">
    <source>
        <dbReference type="ARBA" id="ARBA00022691"/>
    </source>
</evidence>
<dbReference type="InterPro" id="IPR029063">
    <property type="entry name" value="SAM-dependent_MTases_sf"/>
</dbReference>
<feature type="region of interest" description="Disordered" evidence="10">
    <location>
        <begin position="1"/>
        <end position="36"/>
    </location>
</feature>
<feature type="region of interest" description="Disordered" evidence="10">
    <location>
        <begin position="393"/>
        <end position="412"/>
    </location>
</feature>
<evidence type="ECO:0000256" key="5">
    <source>
        <dbReference type="ARBA" id="ARBA00022603"/>
    </source>
</evidence>
<keyword evidence="4" id="KW-0963">Cytoplasm</keyword>
<keyword evidence="7" id="KW-0949">S-adenosyl-L-methionine</keyword>
<gene>
    <name evidence="11" type="ORF">PGTUg99_003937</name>
</gene>
<dbReference type="GO" id="GO:0005634">
    <property type="term" value="C:nucleus"/>
    <property type="evidence" value="ECO:0007669"/>
    <property type="project" value="UniProtKB-SubCell"/>
</dbReference>
<evidence type="ECO:0000256" key="1">
    <source>
        <dbReference type="ARBA" id="ARBA00004123"/>
    </source>
</evidence>
<dbReference type="Gene3D" id="3.40.50.150">
    <property type="entry name" value="Vaccinia Virus protein VP39"/>
    <property type="match status" value="1"/>
</dbReference>
<dbReference type="GO" id="GO:0018064">
    <property type="term" value="F:protein-L-histidine N-tele-methyltransferase activity"/>
    <property type="evidence" value="ECO:0007669"/>
    <property type="project" value="UniProtKB-EC"/>
</dbReference>
<feature type="compositionally biased region" description="Basic and acidic residues" evidence="10">
    <location>
        <begin position="467"/>
        <end position="477"/>
    </location>
</feature>
<keyword evidence="5" id="KW-0489">Methyltransferase</keyword>
<dbReference type="Proteomes" id="UP000325313">
    <property type="component" value="Unassembled WGS sequence"/>
</dbReference>
<dbReference type="GO" id="GO:0005737">
    <property type="term" value="C:cytoplasm"/>
    <property type="evidence" value="ECO:0007669"/>
    <property type="project" value="UniProtKB-SubCell"/>
</dbReference>
<organism evidence="11 12">
    <name type="scientific">Puccinia graminis f. sp. tritici</name>
    <dbReference type="NCBI Taxonomy" id="56615"/>
    <lineage>
        <taxon>Eukaryota</taxon>
        <taxon>Fungi</taxon>
        <taxon>Dikarya</taxon>
        <taxon>Basidiomycota</taxon>
        <taxon>Pucciniomycotina</taxon>
        <taxon>Pucciniomycetes</taxon>
        <taxon>Pucciniales</taxon>
        <taxon>Pucciniaceae</taxon>
        <taxon>Puccinia</taxon>
    </lineage>
</organism>
<dbReference type="AlphaFoldDB" id="A0A5B0M3G2"/>
<feature type="compositionally biased region" description="Polar residues" evidence="10">
    <location>
        <begin position="14"/>
        <end position="29"/>
    </location>
</feature>
<dbReference type="PANTHER" id="PTHR14614">
    <property type="entry name" value="HEPATOCELLULAR CARCINOMA-ASSOCIATED ANTIGEN"/>
    <property type="match status" value="1"/>
</dbReference>
<name>A0A5B0M3G2_PUCGR</name>
<dbReference type="InterPro" id="IPR019410">
    <property type="entry name" value="Methyltransf_16"/>
</dbReference>
<dbReference type="EMBL" id="VDEP01000480">
    <property type="protein sequence ID" value="KAA1071051.1"/>
    <property type="molecule type" value="Genomic_DNA"/>
</dbReference>
<comment type="similarity">
    <text evidence="9">Belongs to the methyltransferase superfamily. METTL18 family.</text>
</comment>
<proteinExistence type="inferred from homology"/>
<reference evidence="11 12" key="1">
    <citation type="submission" date="2019-05" db="EMBL/GenBank/DDBJ databases">
        <title>Emergence of the Ug99 lineage of the wheat stem rust pathogen through somatic hybridization.</title>
        <authorList>
            <person name="Li F."/>
            <person name="Upadhyaya N.M."/>
            <person name="Sperschneider J."/>
            <person name="Matny O."/>
            <person name="Nguyen-Phuc H."/>
            <person name="Mago R."/>
            <person name="Raley C."/>
            <person name="Miller M.E."/>
            <person name="Silverstein K.A.T."/>
            <person name="Henningsen E."/>
            <person name="Hirsch C.D."/>
            <person name="Visser B."/>
            <person name="Pretorius Z.A."/>
            <person name="Steffenson B.J."/>
            <person name="Schwessinger B."/>
            <person name="Dodds P.N."/>
            <person name="Figueroa M."/>
        </authorList>
    </citation>
    <scope>NUCLEOTIDE SEQUENCE [LARGE SCALE GENOMIC DNA]</scope>
    <source>
        <strain evidence="11 12">Ug99</strain>
    </source>
</reference>
<dbReference type="GO" id="GO:0032259">
    <property type="term" value="P:methylation"/>
    <property type="evidence" value="ECO:0007669"/>
    <property type="project" value="UniProtKB-KW"/>
</dbReference>
<feature type="region of interest" description="Disordered" evidence="10">
    <location>
        <begin position="279"/>
        <end position="308"/>
    </location>
</feature>